<feature type="binding site" evidence="2">
    <location>
        <position position="228"/>
    </location>
    <ligand>
        <name>ATP</name>
        <dbReference type="ChEBI" id="CHEBI:30616"/>
    </ligand>
</feature>
<dbReference type="Pfam" id="PF02661">
    <property type="entry name" value="Fic"/>
    <property type="match status" value="1"/>
</dbReference>
<dbReference type="Gene3D" id="1.10.3290.10">
    <property type="entry name" value="Fido-like domain"/>
    <property type="match status" value="1"/>
</dbReference>
<proteinExistence type="predicted"/>
<dbReference type="OrthoDB" id="9813719at2"/>
<dbReference type="InterPro" id="IPR040198">
    <property type="entry name" value="Fido_containing"/>
</dbReference>
<sequence length="249" mass="28407">MGLLSAPWMRRPNGCSGLCDTRSNLERDDDDEGVLPVSMFDPLNQPYGATPVDEDDRQYLLDVHRDIATMAELNDAESSNIADARFWIRDEAFEVAELLSLGVQCDVHRRMFDRVWDWAGRIRTRELSIGVEPYRIREDWPGALGDASYWVEHRTYSPAEVVLRLHHRTVQIHPFQNGNGRHARMLAEELALGLGLEEDCFSWGGHLGVPLEQQRAAYLDSLRRLDKNPGDVEPLLQFALDPQADDSWP</sequence>
<dbReference type="InterPro" id="IPR036597">
    <property type="entry name" value="Fido-like_dom_sf"/>
</dbReference>
<dbReference type="PANTHER" id="PTHR13504">
    <property type="entry name" value="FIDO DOMAIN-CONTAINING PROTEIN DDB_G0283145"/>
    <property type="match status" value="1"/>
</dbReference>
<dbReference type="PROSITE" id="PS51459">
    <property type="entry name" value="FIDO"/>
    <property type="match status" value="1"/>
</dbReference>
<dbReference type="Proteomes" id="UP000295124">
    <property type="component" value="Unassembled WGS sequence"/>
</dbReference>
<name>A0A4V2YPC2_9ACTN</name>
<gene>
    <name evidence="4" type="ORF">E1263_22190</name>
</gene>
<organism evidence="4 5">
    <name type="scientific">Kribbella antibiotica</name>
    <dbReference type="NCBI Taxonomy" id="190195"/>
    <lineage>
        <taxon>Bacteria</taxon>
        <taxon>Bacillati</taxon>
        <taxon>Actinomycetota</taxon>
        <taxon>Actinomycetes</taxon>
        <taxon>Propionibacteriales</taxon>
        <taxon>Kribbellaceae</taxon>
        <taxon>Kribbella</taxon>
    </lineage>
</organism>
<dbReference type="NCBIfam" id="TIGR02613">
    <property type="entry name" value="mob_myst_B"/>
    <property type="match status" value="1"/>
</dbReference>
<keyword evidence="2" id="KW-0067">ATP-binding</keyword>
<dbReference type="GO" id="GO:0005524">
    <property type="term" value="F:ATP binding"/>
    <property type="evidence" value="ECO:0007669"/>
    <property type="project" value="UniProtKB-KW"/>
</dbReference>
<protein>
    <submittedName>
        <fullName evidence="4">Mobile mystery protein B</fullName>
    </submittedName>
</protein>
<evidence type="ECO:0000313" key="5">
    <source>
        <dbReference type="Proteomes" id="UP000295124"/>
    </source>
</evidence>
<dbReference type="EMBL" id="SMKX01000066">
    <property type="protein sequence ID" value="TDD57747.1"/>
    <property type="molecule type" value="Genomic_DNA"/>
</dbReference>
<dbReference type="InterPro" id="IPR003812">
    <property type="entry name" value="Fido"/>
</dbReference>
<evidence type="ECO:0000256" key="2">
    <source>
        <dbReference type="PIRSR" id="PIRSR640198-2"/>
    </source>
</evidence>
<dbReference type="SUPFAM" id="SSF140931">
    <property type="entry name" value="Fic-like"/>
    <property type="match status" value="1"/>
</dbReference>
<evidence type="ECO:0000313" key="4">
    <source>
        <dbReference type="EMBL" id="TDD57747.1"/>
    </source>
</evidence>
<comment type="caution">
    <text evidence="4">The sequence shown here is derived from an EMBL/GenBank/DDBJ whole genome shotgun (WGS) entry which is preliminary data.</text>
</comment>
<feature type="active site" evidence="1">
    <location>
        <position position="173"/>
    </location>
</feature>
<evidence type="ECO:0000256" key="1">
    <source>
        <dbReference type="PIRSR" id="PIRSR640198-1"/>
    </source>
</evidence>
<dbReference type="InterPro" id="IPR013436">
    <property type="entry name" value="Mobile_mystery_prot_B"/>
</dbReference>
<keyword evidence="5" id="KW-1185">Reference proteome</keyword>
<feature type="domain" description="Fido" evidence="3">
    <location>
        <begin position="99"/>
        <end position="241"/>
    </location>
</feature>
<dbReference type="AlphaFoldDB" id="A0A4V2YPC2"/>
<accession>A0A4V2YPC2</accession>
<evidence type="ECO:0000259" key="3">
    <source>
        <dbReference type="PROSITE" id="PS51459"/>
    </source>
</evidence>
<keyword evidence="2" id="KW-0547">Nucleotide-binding</keyword>
<dbReference type="PANTHER" id="PTHR13504:SF39">
    <property type="entry name" value="CELL FILAMENTATION PROTEIN"/>
    <property type="match status" value="1"/>
</dbReference>
<reference evidence="4 5" key="1">
    <citation type="submission" date="2019-03" db="EMBL/GenBank/DDBJ databases">
        <title>Draft genome sequences of novel Actinobacteria.</title>
        <authorList>
            <person name="Sahin N."/>
            <person name="Ay H."/>
            <person name="Saygin H."/>
        </authorList>
    </citation>
    <scope>NUCLEOTIDE SEQUENCE [LARGE SCALE GENOMIC DNA]</scope>
    <source>
        <strain evidence="4 5">JCM 13523</strain>
    </source>
</reference>